<protein>
    <submittedName>
        <fullName evidence="1">Uncharacterized protein</fullName>
    </submittedName>
</protein>
<evidence type="ECO:0000313" key="1">
    <source>
        <dbReference type="EMBL" id="GHH78006.1"/>
    </source>
</evidence>
<evidence type="ECO:0000313" key="2">
    <source>
        <dbReference type="Proteomes" id="UP000617734"/>
    </source>
</evidence>
<sequence length="62" mass="7060">MRYWIRFSGRAELLAIRRRPPRGAAVVSSGTRYRWATSGMVHHQEKVCGAFMVQSVADAPRK</sequence>
<dbReference type="EMBL" id="BNBO01000035">
    <property type="protein sequence ID" value="GHH78006.1"/>
    <property type="molecule type" value="Genomic_DNA"/>
</dbReference>
<reference evidence="1" key="1">
    <citation type="journal article" date="2014" name="Int. J. Syst. Evol. Microbiol.">
        <title>Complete genome sequence of Corynebacterium casei LMG S-19264T (=DSM 44701T), isolated from a smear-ripened cheese.</title>
        <authorList>
            <consortium name="US DOE Joint Genome Institute (JGI-PGF)"/>
            <person name="Walter F."/>
            <person name="Albersmeier A."/>
            <person name="Kalinowski J."/>
            <person name="Ruckert C."/>
        </authorList>
    </citation>
    <scope>NUCLEOTIDE SEQUENCE</scope>
    <source>
        <strain evidence="1">JCM 4646</strain>
    </source>
</reference>
<comment type="caution">
    <text evidence="1">The sequence shown here is derived from an EMBL/GenBank/DDBJ whole genome shotgun (WGS) entry which is preliminary data.</text>
</comment>
<gene>
    <name evidence="1" type="ORF">GCM10018781_52650</name>
</gene>
<accession>A0A919G504</accession>
<organism evidence="1 2">
    <name type="scientific">Kitasatospora indigofera</name>
    <dbReference type="NCBI Taxonomy" id="67307"/>
    <lineage>
        <taxon>Bacteria</taxon>
        <taxon>Bacillati</taxon>
        <taxon>Actinomycetota</taxon>
        <taxon>Actinomycetes</taxon>
        <taxon>Kitasatosporales</taxon>
        <taxon>Streptomycetaceae</taxon>
        <taxon>Kitasatospora</taxon>
    </lineage>
</organism>
<keyword evidence="2" id="KW-1185">Reference proteome</keyword>
<proteinExistence type="predicted"/>
<reference evidence="1" key="2">
    <citation type="submission" date="2020-09" db="EMBL/GenBank/DDBJ databases">
        <authorList>
            <person name="Sun Q."/>
            <person name="Ohkuma M."/>
        </authorList>
    </citation>
    <scope>NUCLEOTIDE SEQUENCE</scope>
    <source>
        <strain evidence="1">JCM 4646</strain>
    </source>
</reference>
<dbReference type="Proteomes" id="UP000617734">
    <property type="component" value="Unassembled WGS sequence"/>
</dbReference>
<name>A0A919G504_9ACTN</name>
<dbReference type="AlphaFoldDB" id="A0A919G504"/>